<evidence type="ECO:0000256" key="5">
    <source>
        <dbReference type="ARBA" id="ARBA00023125"/>
    </source>
</evidence>
<accession>A0A268RZR0</accession>
<dbReference type="FunFam" id="3.40.50.300:FF:001389">
    <property type="entry name" value="ATP-dependent DNA helicase RecQ"/>
    <property type="match status" value="1"/>
</dbReference>
<dbReference type="GO" id="GO:0043590">
    <property type="term" value="C:bacterial nucleoid"/>
    <property type="evidence" value="ECO:0007669"/>
    <property type="project" value="TreeGrafter"/>
</dbReference>
<comment type="caution">
    <text evidence="10">The sequence shown here is derived from an EMBL/GenBank/DDBJ whole genome shotgun (WGS) entry which is preliminary data.</text>
</comment>
<keyword evidence="3" id="KW-0347">Helicase</keyword>
<dbReference type="PANTHER" id="PTHR13710">
    <property type="entry name" value="DNA HELICASE RECQ FAMILY MEMBER"/>
    <property type="match status" value="1"/>
</dbReference>
<keyword evidence="5" id="KW-0238">DNA-binding</keyword>
<dbReference type="GO" id="GO:0006281">
    <property type="term" value="P:DNA repair"/>
    <property type="evidence" value="ECO:0007669"/>
    <property type="project" value="TreeGrafter"/>
</dbReference>
<evidence type="ECO:0000256" key="1">
    <source>
        <dbReference type="ARBA" id="ARBA00022741"/>
    </source>
</evidence>
<keyword evidence="2" id="KW-0378">Hydrolase</keyword>
<dbReference type="GO" id="GO:0043138">
    <property type="term" value="F:3'-5' DNA helicase activity"/>
    <property type="evidence" value="ECO:0007669"/>
    <property type="project" value="TreeGrafter"/>
</dbReference>
<dbReference type="SMART" id="SM00487">
    <property type="entry name" value="DEXDc"/>
    <property type="match status" value="1"/>
</dbReference>
<dbReference type="PROSITE" id="PS51194">
    <property type="entry name" value="HELICASE_CTER"/>
    <property type="match status" value="1"/>
</dbReference>
<feature type="domain" description="Helicase C-terminal" evidence="9">
    <location>
        <begin position="217"/>
        <end position="362"/>
    </location>
</feature>
<dbReference type="GO" id="GO:0016787">
    <property type="term" value="F:hydrolase activity"/>
    <property type="evidence" value="ECO:0007669"/>
    <property type="project" value="UniProtKB-KW"/>
</dbReference>
<evidence type="ECO:0000256" key="4">
    <source>
        <dbReference type="ARBA" id="ARBA00022840"/>
    </source>
</evidence>
<dbReference type="Pfam" id="PF00271">
    <property type="entry name" value="Helicase_C"/>
    <property type="match status" value="1"/>
</dbReference>
<reference evidence="10 11" key="1">
    <citation type="submission" date="2017-07" db="EMBL/GenBank/DDBJ databases">
        <title>Isolation and whole genome analysis of endospore-forming bacteria from heroin.</title>
        <authorList>
            <person name="Kalinowski J."/>
            <person name="Ahrens B."/>
            <person name="Al-Dilaimi A."/>
            <person name="Winkler A."/>
            <person name="Wibberg D."/>
            <person name="Schleenbecker U."/>
            <person name="Ruckert C."/>
            <person name="Wolfel R."/>
            <person name="Grass G."/>
        </authorList>
    </citation>
    <scope>NUCLEOTIDE SEQUENCE [LARGE SCALE GENOMIC DNA]</scope>
    <source>
        <strain evidence="10 11">7523-2</strain>
    </source>
</reference>
<dbReference type="GO" id="GO:0006310">
    <property type="term" value="P:DNA recombination"/>
    <property type="evidence" value="ECO:0007669"/>
    <property type="project" value="InterPro"/>
</dbReference>
<dbReference type="Gene3D" id="3.40.50.300">
    <property type="entry name" value="P-loop containing nucleotide triphosphate hydrolases"/>
    <property type="match status" value="2"/>
</dbReference>
<keyword evidence="4" id="KW-0067">ATP-binding</keyword>
<dbReference type="Proteomes" id="UP000216133">
    <property type="component" value="Unassembled WGS sequence"/>
</dbReference>
<feature type="domain" description="Helicase ATP-binding" evidence="8">
    <location>
        <begin position="23"/>
        <end position="190"/>
    </location>
</feature>
<evidence type="ECO:0000313" key="10">
    <source>
        <dbReference type="EMBL" id="PAF25687.1"/>
    </source>
</evidence>
<dbReference type="PANTHER" id="PTHR13710:SF84">
    <property type="entry name" value="ATP-DEPENDENT DNA HELICASE RECS-RELATED"/>
    <property type="match status" value="1"/>
</dbReference>
<dbReference type="GO" id="GO:0005737">
    <property type="term" value="C:cytoplasm"/>
    <property type="evidence" value="ECO:0007669"/>
    <property type="project" value="TreeGrafter"/>
</dbReference>
<evidence type="ECO:0000256" key="3">
    <source>
        <dbReference type="ARBA" id="ARBA00022806"/>
    </source>
</evidence>
<dbReference type="PROSITE" id="PS00690">
    <property type="entry name" value="DEAH_ATP_HELICASE"/>
    <property type="match status" value="1"/>
</dbReference>
<evidence type="ECO:0000256" key="6">
    <source>
        <dbReference type="ARBA" id="ARBA00044535"/>
    </source>
</evidence>
<dbReference type="SUPFAM" id="SSF52540">
    <property type="entry name" value="P-loop containing nucleoside triphosphate hydrolases"/>
    <property type="match status" value="1"/>
</dbReference>
<dbReference type="RefSeq" id="WP_095238586.1">
    <property type="nucleotide sequence ID" value="NZ_CP155469.1"/>
</dbReference>
<organism evidence="10 11">
    <name type="scientific">Shouchella clausii</name>
    <name type="common">Alkalihalobacillus clausii</name>
    <dbReference type="NCBI Taxonomy" id="79880"/>
    <lineage>
        <taxon>Bacteria</taxon>
        <taxon>Bacillati</taxon>
        <taxon>Bacillota</taxon>
        <taxon>Bacilli</taxon>
        <taxon>Bacillales</taxon>
        <taxon>Bacillaceae</taxon>
        <taxon>Shouchella</taxon>
    </lineage>
</organism>
<keyword evidence="1" id="KW-0547">Nucleotide-binding</keyword>
<evidence type="ECO:0000256" key="7">
    <source>
        <dbReference type="ARBA" id="ARBA00044550"/>
    </source>
</evidence>
<dbReference type="InterPro" id="IPR001650">
    <property type="entry name" value="Helicase_C-like"/>
</dbReference>
<protein>
    <recommendedName>
        <fullName evidence="6">ATP-dependent DNA helicase RecQ</fullName>
    </recommendedName>
    <alternativeName>
        <fullName evidence="7">DNA 3'-5' helicase RecQ</fullName>
    </alternativeName>
</protein>
<name>A0A268RZR0_SHOCL</name>
<dbReference type="InterPro" id="IPR014001">
    <property type="entry name" value="Helicase_ATP-bd"/>
</dbReference>
<dbReference type="GO" id="GO:0003677">
    <property type="term" value="F:DNA binding"/>
    <property type="evidence" value="ECO:0007669"/>
    <property type="project" value="UniProtKB-KW"/>
</dbReference>
<dbReference type="AlphaFoldDB" id="A0A268RZR0"/>
<evidence type="ECO:0000313" key="11">
    <source>
        <dbReference type="Proteomes" id="UP000216133"/>
    </source>
</evidence>
<dbReference type="Pfam" id="PF16124">
    <property type="entry name" value="RecQ_Zn_bind"/>
    <property type="match status" value="1"/>
</dbReference>
<dbReference type="NCBIfam" id="TIGR00614">
    <property type="entry name" value="recQ_fam"/>
    <property type="match status" value="1"/>
</dbReference>
<dbReference type="CDD" id="cd17920">
    <property type="entry name" value="DEXHc_RecQ"/>
    <property type="match status" value="1"/>
</dbReference>
<dbReference type="GO" id="GO:0005524">
    <property type="term" value="F:ATP binding"/>
    <property type="evidence" value="ECO:0007669"/>
    <property type="project" value="UniProtKB-KW"/>
</dbReference>
<dbReference type="InterPro" id="IPR011545">
    <property type="entry name" value="DEAD/DEAH_box_helicase_dom"/>
</dbReference>
<gene>
    <name evidence="10" type="ORF">CHH61_12565</name>
</gene>
<dbReference type="GO" id="GO:0030894">
    <property type="term" value="C:replisome"/>
    <property type="evidence" value="ECO:0007669"/>
    <property type="project" value="TreeGrafter"/>
</dbReference>
<dbReference type="InterPro" id="IPR004589">
    <property type="entry name" value="DNA_helicase_ATP-dep_RecQ"/>
</dbReference>
<dbReference type="PROSITE" id="PS51192">
    <property type="entry name" value="HELICASE_ATP_BIND_1"/>
    <property type="match status" value="1"/>
</dbReference>
<evidence type="ECO:0000259" key="8">
    <source>
        <dbReference type="PROSITE" id="PS51192"/>
    </source>
</evidence>
<dbReference type="SMART" id="SM00490">
    <property type="entry name" value="HELICc"/>
    <property type="match status" value="1"/>
</dbReference>
<dbReference type="InterPro" id="IPR027417">
    <property type="entry name" value="P-loop_NTPase"/>
</dbReference>
<sequence>MLERHLQALFGFTSFRQGQKEIIEALIGGADVLAMLPTGRGKSLCYQLPAFLANGVTIVVSPLLALMEDQVQQLKSIGLKQTAALNSFTETAERRRLLRNLAKVKLLYTSPEMLQSRELLAALAKVNVAYIVVDEAHCVSYWGHDFRADYLRICDIKQALGSPPCLAITATATKEVRADIKKQLDLRTPFEHIESVNRSNIVLLAEEAADQAQKHQRLVEMVATYQAPGIIYVQSRAQAEACSTYLAQEVKNVRTSFYHGGMENADRLLVQQQFMNGQLDVICATNAFGMGLNKTDVRYVIHLHYPLDIASYIQEIGRAGRDGALSFALLLTAREDRVQAKNLLKKNDFTADEWVWALSQLKVGEPLDFPSFENRLLAMQSDQARTVVYLLEKWGVIRAGLVQSFSVAKLTSLLHRHFKEQIAAKKNRLLPVFHYGRNDQTCRRQQLLSYFDEIPALQNPCCDVCGLTLDSFKQQPVNVNEEPFLWEEELKAVFAVAEGKR</sequence>
<dbReference type="EMBL" id="NPBS01000064">
    <property type="protein sequence ID" value="PAF25687.1"/>
    <property type="molecule type" value="Genomic_DNA"/>
</dbReference>
<proteinExistence type="predicted"/>
<dbReference type="InterPro" id="IPR002464">
    <property type="entry name" value="DNA/RNA_helicase_DEAH_CS"/>
</dbReference>
<dbReference type="GO" id="GO:0009378">
    <property type="term" value="F:four-way junction helicase activity"/>
    <property type="evidence" value="ECO:0007669"/>
    <property type="project" value="TreeGrafter"/>
</dbReference>
<evidence type="ECO:0000259" key="9">
    <source>
        <dbReference type="PROSITE" id="PS51194"/>
    </source>
</evidence>
<evidence type="ECO:0000256" key="2">
    <source>
        <dbReference type="ARBA" id="ARBA00022801"/>
    </source>
</evidence>
<dbReference type="Pfam" id="PF00270">
    <property type="entry name" value="DEAD"/>
    <property type="match status" value="1"/>
</dbReference>
<dbReference type="InterPro" id="IPR032284">
    <property type="entry name" value="RecQ_Zn-bd"/>
</dbReference>